<evidence type="ECO:0000256" key="3">
    <source>
        <dbReference type="ARBA" id="ARBA00023125"/>
    </source>
</evidence>
<evidence type="ECO:0000313" key="9">
    <source>
        <dbReference type="EMBL" id="KAK0748964.1"/>
    </source>
</evidence>
<name>A0AA40K7L8_9PEZI</name>
<dbReference type="GO" id="GO:0000977">
    <property type="term" value="F:RNA polymerase II transcription regulatory region sequence-specific DNA binding"/>
    <property type="evidence" value="ECO:0007669"/>
    <property type="project" value="TreeGrafter"/>
</dbReference>
<dbReference type="Pfam" id="PF07716">
    <property type="entry name" value="bZIP_2"/>
    <property type="match status" value="1"/>
</dbReference>
<dbReference type="PANTHER" id="PTHR13044">
    <property type="entry name" value="ACTIVATING TRANSCRIPTION FACTOR ATF 4/5"/>
    <property type="match status" value="1"/>
</dbReference>
<keyword evidence="4" id="KW-0804">Transcription</keyword>
<dbReference type="PANTHER" id="PTHR13044:SF38">
    <property type="entry name" value="BZIP DOMAIN-CONTAINING PROTEIN"/>
    <property type="match status" value="1"/>
</dbReference>
<keyword evidence="5" id="KW-0539">Nucleus</keyword>
<dbReference type="Gene3D" id="1.20.5.170">
    <property type="match status" value="1"/>
</dbReference>
<feature type="domain" description="BZIP" evidence="8">
    <location>
        <begin position="119"/>
        <end position="182"/>
    </location>
</feature>
<feature type="compositionally biased region" description="Low complexity" evidence="7">
    <location>
        <begin position="78"/>
        <end position="91"/>
    </location>
</feature>
<evidence type="ECO:0000256" key="4">
    <source>
        <dbReference type="ARBA" id="ARBA00023163"/>
    </source>
</evidence>
<dbReference type="CDD" id="cd14686">
    <property type="entry name" value="bZIP"/>
    <property type="match status" value="1"/>
</dbReference>
<comment type="subcellular location">
    <subcellularLocation>
        <location evidence="1">Nucleus</location>
    </subcellularLocation>
</comment>
<feature type="compositionally biased region" description="Low complexity" evidence="7">
    <location>
        <begin position="106"/>
        <end position="118"/>
    </location>
</feature>
<keyword evidence="10" id="KW-1185">Reference proteome</keyword>
<sequence length="188" mass="20604">MQVSPLDFSNHHFPSQPSGPDAFNHHHQPTHHGDHHLNLNIFSSPDLDSLTHLTPSSFGGPSHTPGSSSYGHAQVTTSSGSSPSAGHDSASYPGLTLPKKPKRGRPPASEAARRSASPDPDTVVKRQRNNVAAKKYRQKKIDRIQELEDVVDEVKRERDELRIRLARQEAETEALREMLKMKMGGGGA</sequence>
<dbReference type="SMART" id="SM00338">
    <property type="entry name" value="BRLZ"/>
    <property type="match status" value="1"/>
</dbReference>
<dbReference type="InterPro" id="IPR004827">
    <property type="entry name" value="bZIP"/>
</dbReference>
<feature type="region of interest" description="Disordered" evidence="7">
    <location>
        <begin position="1"/>
        <end position="40"/>
    </location>
</feature>
<dbReference type="PROSITE" id="PS50217">
    <property type="entry name" value="BZIP"/>
    <property type="match status" value="1"/>
</dbReference>
<dbReference type="InterPro" id="IPR046347">
    <property type="entry name" value="bZIP_sf"/>
</dbReference>
<evidence type="ECO:0000256" key="6">
    <source>
        <dbReference type="SAM" id="Coils"/>
    </source>
</evidence>
<protein>
    <recommendedName>
        <fullName evidence="8">BZIP domain-containing protein</fullName>
    </recommendedName>
</protein>
<keyword evidence="2" id="KW-0805">Transcription regulation</keyword>
<feature type="compositionally biased region" description="Polar residues" evidence="7">
    <location>
        <begin position="52"/>
        <end position="77"/>
    </location>
</feature>
<gene>
    <name evidence="9" type="ORF">B0T18DRAFT_405520</name>
</gene>
<feature type="coiled-coil region" evidence="6">
    <location>
        <begin position="137"/>
        <end position="178"/>
    </location>
</feature>
<feature type="region of interest" description="Disordered" evidence="7">
    <location>
        <begin position="52"/>
        <end position="136"/>
    </location>
</feature>
<reference evidence="9" key="1">
    <citation type="submission" date="2023-06" db="EMBL/GenBank/DDBJ databases">
        <title>Genome-scale phylogeny and comparative genomics of the fungal order Sordariales.</title>
        <authorList>
            <consortium name="Lawrence Berkeley National Laboratory"/>
            <person name="Hensen N."/>
            <person name="Bonometti L."/>
            <person name="Westerberg I."/>
            <person name="Brannstrom I.O."/>
            <person name="Guillou S."/>
            <person name="Cros-Aarteil S."/>
            <person name="Calhoun S."/>
            <person name="Haridas S."/>
            <person name="Kuo A."/>
            <person name="Mondo S."/>
            <person name="Pangilinan J."/>
            <person name="Riley R."/>
            <person name="LaButti K."/>
            <person name="Andreopoulos B."/>
            <person name="Lipzen A."/>
            <person name="Chen C."/>
            <person name="Yanf M."/>
            <person name="Daum C."/>
            <person name="Ng V."/>
            <person name="Clum A."/>
            <person name="Steindorff A."/>
            <person name="Ohm R."/>
            <person name="Martin F."/>
            <person name="Silar P."/>
            <person name="Natvig D."/>
            <person name="Lalanne C."/>
            <person name="Gautier V."/>
            <person name="Ament-velasquez S.L."/>
            <person name="Kruys A."/>
            <person name="Hutchinson M.I."/>
            <person name="Powell A.J."/>
            <person name="Barry K."/>
            <person name="Miller A.N."/>
            <person name="Grigoriev I.V."/>
            <person name="Debuchy R."/>
            <person name="Gladieux P."/>
            <person name="Thoren M.H."/>
            <person name="Johannesson H."/>
        </authorList>
    </citation>
    <scope>NUCLEOTIDE SEQUENCE</scope>
    <source>
        <strain evidence="9">SMH3187-1</strain>
    </source>
</reference>
<proteinExistence type="predicted"/>
<organism evidence="9 10">
    <name type="scientific">Schizothecium vesticola</name>
    <dbReference type="NCBI Taxonomy" id="314040"/>
    <lineage>
        <taxon>Eukaryota</taxon>
        <taxon>Fungi</taxon>
        <taxon>Dikarya</taxon>
        <taxon>Ascomycota</taxon>
        <taxon>Pezizomycotina</taxon>
        <taxon>Sordariomycetes</taxon>
        <taxon>Sordariomycetidae</taxon>
        <taxon>Sordariales</taxon>
        <taxon>Schizotheciaceae</taxon>
        <taxon>Schizothecium</taxon>
    </lineage>
</organism>
<dbReference type="AlphaFoldDB" id="A0AA40K7L8"/>
<evidence type="ECO:0000256" key="1">
    <source>
        <dbReference type="ARBA" id="ARBA00004123"/>
    </source>
</evidence>
<dbReference type="Proteomes" id="UP001172155">
    <property type="component" value="Unassembled WGS sequence"/>
</dbReference>
<evidence type="ECO:0000313" key="10">
    <source>
        <dbReference type="Proteomes" id="UP001172155"/>
    </source>
</evidence>
<accession>A0AA40K7L8</accession>
<comment type="caution">
    <text evidence="9">The sequence shown here is derived from an EMBL/GenBank/DDBJ whole genome shotgun (WGS) entry which is preliminary data.</text>
</comment>
<keyword evidence="6" id="KW-0175">Coiled coil</keyword>
<evidence type="ECO:0000256" key="2">
    <source>
        <dbReference type="ARBA" id="ARBA00023015"/>
    </source>
</evidence>
<keyword evidence="3" id="KW-0238">DNA-binding</keyword>
<dbReference type="PROSITE" id="PS00036">
    <property type="entry name" value="BZIP_BASIC"/>
    <property type="match status" value="1"/>
</dbReference>
<dbReference type="EMBL" id="JAUKUD010000003">
    <property type="protein sequence ID" value="KAK0748964.1"/>
    <property type="molecule type" value="Genomic_DNA"/>
</dbReference>
<dbReference type="GO" id="GO:0005634">
    <property type="term" value="C:nucleus"/>
    <property type="evidence" value="ECO:0007669"/>
    <property type="project" value="UniProtKB-SubCell"/>
</dbReference>
<evidence type="ECO:0000259" key="8">
    <source>
        <dbReference type="PROSITE" id="PS50217"/>
    </source>
</evidence>
<evidence type="ECO:0000256" key="5">
    <source>
        <dbReference type="ARBA" id="ARBA00023242"/>
    </source>
</evidence>
<dbReference type="GO" id="GO:0001228">
    <property type="term" value="F:DNA-binding transcription activator activity, RNA polymerase II-specific"/>
    <property type="evidence" value="ECO:0007669"/>
    <property type="project" value="TreeGrafter"/>
</dbReference>
<dbReference type="SUPFAM" id="SSF57959">
    <property type="entry name" value="Leucine zipper domain"/>
    <property type="match status" value="1"/>
</dbReference>
<evidence type="ECO:0000256" key="7">
    <source>
        <dbReference type="SAM" id="MobiDB-lite"/>
    </source>
</evidence>